<evidence type="ECO:0000256" key="3">
    <source>
        <dbReference type="ARBA" id="ARBA00022448"/>
    </source>
</evidence>
<dbReference type="InterPro" id="IPR020846">
    <property type="entry name" value="MFS_dom"/>
</dbReference>
<feature type="transmembrane region" description="Helical" evidence="7">
    <location>
        <begin position="118"/>
        <end position="140"/>
    </location>
</feature>
<dbReference type="Pfam" id="PF00083">
    <property type="entry name" value="Sugar_tr"/>
    <property type="match status" value="1"/>
</dbReference>
<dbReference type="EMBL" id="KV454484">
    <property type="protein sequence ID" value="ODV59957.1"/>
    <property type="molecule type" value="Genomic_DNA"/>
</dbReference>
<feature type="transmembrane region" description="Helical" evidence="7">
    <location>
        <begin position="271"/>
        <end position="293"/>
    </location>
</feature>
<keyword evidence="3" id="KW-0813">Transport</keyword>
<dbReference type="STRING" id="1344418.A0A1D2VER1"/>
<dbReference type="PROSITE" id="PS00217">
    <property type="entry name" value="SUGAR_TRANSPORT_2"/>
    <property type="match status" value="1"/>
</dbReference>
<evidence type="ECO:0000256" key="1">
    <source>
        <dbReference type="ARBA" id="ARBA00004141"/>
    </source>
</evidence>
<feature type="transmembrane region" description="Helical" evidence="7">
    <location>
        <begin position="366"/>
        <end position="389"/>
    </location>
</feature>
<dbReference type="SUPFAM" id="SSF103473">
    <property type="entry name" value="MFS general substrate transporter"/>
    <property type="match status" value="1"/>
</dbReference>
<evidence type="ECO:0000256" key="2">
    <source>
        <dbReference type="ARBA" id="ARBA00010992"/>
    </source>
</evidence>
<name>A0A1D2VER1_9ASCO</name>
<dbReference type="PRINTS" id="PR00171">
    <property type="entry name" value="SUGRTRNSPORT"/>
</dbReference>
<feature type="transmembrane region" description="Helical" evidence="7">
    <location>
        <begin position="336"/>
        <end position="360"/>
    </location>
</feature>
<dbReference type="GO" id="GO:0005351">
    <property type="term" value="F:carbohydrate:proton symporter activity"/>
    <property type="evidence" value="ECO:0007669"/>
    <property type="project" value="TreeGrafter"/>
</dbReference>
<evidence type="ECO:0000256" key="5">
    <source>
        <dbReference type="ARBA" id="ARBA00022989"/>
    </source>
</evidence>
<dbReference type="InParanoid" id="A0A1D2VER1"/>
<keyword evidence="5 7" id="KW-1133">Transmembrane helix</keyword>
<dbReference type="FunCoup" id="A0A1D2VER1">
    <property type="interactions" value="27"/>
</dbReference>
<dbReference type="PANTHER" id="PTHR48022:SF73">
    <property type="entry name" value="METABOLITE TRANSPORT PROTEIN YDL199C-RELATED"/>
    <property type="match status" value="1"/>
</dbReference>
<feature type="transmembrane region" description="Helical" evidence="7">
    <location>
        <begin position="21"/>
        <end position="38"/>
    </location>
</feature>
<feature type="domain" description="Major facilitator superfamily (MFS) profile" evidence="8">
    <location>
        <begin position="25"/>
        <end position="455"/>
    </location>
</feature>
<keyword evidence="6 7" id="KW-0472">Membrane</keyword>
<proteinExistence type="inferred from homology"/>
<dbReference type="InterPro" id="IPR005829">
    <property type="entry name" value="Sugar_transporter_CS"/>
</dbReference>
<dbReference type="InterPro" id="IPR036259">
    <property type="entry name" value="MFS_trans_sf"/>
</dbReference>
<dbReference type="AlphaFoldDB" id="A0A1D2VER1"/>
<dbReference type="NCBIfam" id="TIGR00879">
    <property type="entry name" value="SP"/>
    <property type="match status" value="1"/>
</dbReference>
<keyword evidence="4 7" id="KW-0812">Transmembrane</keyword>
<dbReference type="Gene3D" id="1.20.1250.20">
    <property type="entry name" value="MFS general substrate transporter like domains"/>
    <property type="match status" value="1"/>
</dbReference>
<dbReference type="RefSeq" id="XP_020046264.1">
    <property type="nucleotide sequence ID" value="XM_020195078.1"/>
</dbReference>
<gene>
    <name evidence="9" type="ORF">ASCRUDRAFT_9145</name>
</gene>
<dbReference type="OrthoDB" id="648285at2759"/>
<feature type="transmembrane region" description="Helical" evidence="7">
    <location>
        <begin position="430"/>
        <end position="451"/>
    </location>
</feature>
<dbReference type="GO" id="GO:0016020">
    <property type="term" value="C:membrane"/>
    <property type="evidence" value="ECO:0007669"/>
    <property type="project" value="UniProtKB-SubCell"/>
</dbReference>
<feature type="transmembrane region" description="Helical" evidence="7">
    <location>
        <begin position="152"/>
        <end position="173"/>
    </location>
</feature>
<protein>
    <submittedName>
        <fullName evidence="9">Glycerol proton symporter of the plasma membrane, subject to glucose-induced inactivation</fullName>
    </submittedName>
</protein>
<feature type="transmembrane region" description="Helical" evidence="7">
    <location>
        <begin position="308"/>
        <end position="329"/>
    </location>
</feature>
<evidence type="ECO:0000313" key="10">
    <source>
        <dbReference type="Proteomes" id="UP000095038"/>
    </source>
</evidence>
<sequence length="654" mass="72307">MSLQSIPEEIQNPSVLIGKKLLYFTSVFVSLGVFLFGYDQGVMSGIITGPHFKSYFNNPSRAVIGTMVAILEIGALASSLLVGKIGDIIGRRKTIRYGAIIFVIGGVIQTGATKMLDLIFGRIISGIGVGLLSTIVPVYQSEVSPPHNRGKLSCIQFTGNIVGYSSSVWVDYFCSFIDNNKSWRIPLLIQCIMGFLLFLGSFIIIETPRWLLDNDHDTEGLIVIADLHTDGDVTDEKAKAEYRAIKEDVLMHRLDGEKTYSYMWSKYKKRVIISVLALAFAQLNGINVISYYAPMVFEQAGWVGRDAILMTGFNSLVYILSTIIPWYIVDKWGRRPILLSGALVMGISLCFISLFMYLAIPLTPVIVVVFVVIFNAGFGYSFGPLAWALPPEILPVSVRSLGCSLSTATNWACNWLVGEMTPILQEWIEWRLYLIHALSCFISFVVFYYMLPETAGVKLEDMNTLFNDGGSTIYAASQYSRINDSFDDFEQSSFISNLDYQYNSLNEQVDENGTSNMNRVISSDQFSNAGQGKVSIPSQAALARQQALINPSNVSIYNSTSHIPSIVPGNNPNVTGNANQSVFIQAEDIEPPNFEDVLAFKSNDTHSIKGSIRRGSESVKGLLGKVFKKDTSYSAINDEPSSIDNHADNRSVHE</sequence>
<feature type="transmembrane region" description="Helical" evidence="7">
    <location>
        <begin position="94"/>
        <end position="112"/>
    </location>
</feature>
<dbReference type="Proteomes" id="UP000095038">
    <property type="component" value="Unassembled WGS sequence"/>
</dbReference>
<keyword evidence="10" id="KW-1185">Reference proteome</keyword>
<evidence type="ECO:0000256" key="6">
    <source>
        <dbReference type="ARBA" id="ARBA00023136"/>
    </source>
</evidence>
<feature type="transmembrane region" description="Helical" evidence="7">
    <location>
        <begin position="62"/>
        <end position="82"/>
    </location>
</feature>
<dbReference type="InterPro" id="IPR003663">
    <property type="entry name" value="Sugar/inositol_transpt"/>
</dbReference>
<reference evidence="10" key="1">
    <citation type="submission" date="2016-05" db="EMBL/GenBank/DDBJ databases">
        <title>Comparative genomics of biotechnologically important yeasts.</title>
        <authorList>
            <consortium name="DOE Joint Genome Institute"/>
            <person name="Riley R."/>
            <person name="Haridas S."/>
            <person name="Wolfe K.H."/>
            <person name="Lopes M.R."/>
            <person name="Hittinger C.T."/>
            <person name="Goker M."/>
            <person name="Salamov A."/>
            <person name="Wisecaver J."/>
            <person name="Long T.M."/>
            <person name="Aerts A.L."/>
            <person name="Barry K."/>
            <person name="Choi C."/>
            <person name="Clum A."/>
            <person name="Coughlan A.Y."/>
            <person name="Deshpande S."/>
            <person name="Douglass A.P."/>
            <person name="Hanson S.J."/>
            <person name="Klenk H.-P."/>
            <person name="Labutti K."/>
            <person name="Lapidus A."/>
            <person name="Lindquist E."/>
            <person name="Lipzen A."/>
            <person name="Meier-Kolthoff J.P."/>
            <person name="Ohm R.A."/>
            <person name="Otillar R.P."/>
            <person name="Pangilinan J."/>
            <person name="Peng Y."/>
            <person name="Rokas A."/>
            <person name="Rosa C.A."/>
            <person name="Scheuner C."/>
            <person name="Sibirny A.A."/>
            <person name="Slot J.C."/>
            <person name="Stielow J.B."/>
            <person name="Sun H."/>
            <person name="Kurtzman C.P."/>
            <person name="Blackwell M."/>
            <person name="Grigoriev I.V."/>
            <person name="Jeffries T.W."/>
        </authorList>
    </citation>
    <scope>NUCLEOTIDE SEQUENCE [LARGE SCALE GENOMIC DNA]</scope>
    <source>
        <strain evidence="10">DSM 1968</strain>
    </source>
</reference>
<dbReference type="PROSITE" id="PS50850">
    <property type="entry name" value="MFS"/>
    <property type="match status" value="1"/>
</dbReference>
<dbReference type="InterPro" id="IPR050360">
    <property type="entry name" value="MFS_Sugar_Transporters"/>
</dbReference>
<comment type="subcellular location">
    <subcellularLocation>
        <location evidence="1">Membrane</location>
        <topology evidence="1">Multi-pass membrane protein</topology>
    </subcellularLocation>
</comment>
<accession>A0A1D2VER1</accession>
<evidence type="ECO:0000259" key="8">
    <source>
        <dbReference type="PROSITE" id="PS50850"/>
    </source>
</evidence>
<dbReference type="PANTHER" id="PTHR48022">
    <property type="entry name" value="PLASTIDIC GLUCOSE TRANSPORTER 4"/>
    <property type="match status" value="1"/>
</dbReference>
<feature type="transmembrane region" description="Helical" evidence="7">
    <location>
        <begin position="185"/>
        <end position="205"/>
    </location>
</feature>
<dbReference type="InterPro" id="IPR005828">
    <property type="entry name" value="MFS_sugar_transport-like"/>
</dbReference>
<organism evidence="9 10">
    <name type="scientific">Ascoidea rubescens DSM 1968</name>
    <dbReference type="NCBI Taxonomy" id="1344418"/>
    <lineage>
        <taxon>Eukaryota</taxon>
        <taxon>Fungi</taxon>
        <taxon>Dikarya</taxon>
        <taxon>Ascomycota</taxon>
        <taxon>Saccharomycotina</taxon>
        <taxon>Saccharomycetes</taxon>
        <taxon>Ascoideaceae</taxon>
        <taxon>Ascoidea</taxon>
    </lineage>
</organism>
<evidence type="ECO:0000256" key="4">
    <source>
        <dbReference type="ARBA" id="ARBA00022692"/>
    </source>
</evidence>
<dbReference type="GeneID" id="30968714"/>
<dbReference type="FunFam" id="1.20.1250.20:FF:000119">
    <property type="entry name" value="MFS monosaccharide transporter, putative"/>
    <property type="match status" value="1"/>
</dbReference>
<evidence type="ECO:0000313" key="9">
    <source>
        <dbReference type="EMBL" id="ODV59957.1"/>
    </source>
</evidence>
<comment type="similarity">
    <text evidence="2">Belongs to the major facilitator superfamily. Sugar transporter (TC 2.A.1.1) family.</text>
</comment>
<evidence type="ECO:0000256" key="7">
    <source>
        <dbReference type="SAM" id="Phobius"/>
    </source>
</evidence>